<dbReference type="RefSeq" id="WP_289348195.1">
    <property type="nucleotide sequence ID" value="NZ_JAUCFI010000001.1"/>
</dbReference>
<protein>
    <submittedName>
        <fullName evidence="1">Uncharacterized protein</fullName>
    </submittedName>
</protein>
<reference evidence="1" key="1">
    <citation type="submission" date="2023-06" db="EMBL/GenBank/DDBJ databases">
        <title>Comparative genomics of Bacillaceae isolates and their secondary metabolite potential.</title>
        <authorList>
            <person name="Song L."/>
            <person name="Nielsen L.J."/>
            <person name="Mohite O."/>
            <person name="Xu X."/>
            <person name="Weber T."/>
            <person name="Kovacs A.T."/>
        </authorList>
    </citation>
    <scope>NUCLEOTIDE SEQUENCE</scope>
    <source>
        <strain evidence="1">G1S1</strain>
    </source>
</reference>
<dbReference type="AlphaFoldDB" id="A0AAJ1QIC1"/>
<name>A0AAJ1QIC1_9BACI</name>
<accession>A0AAJ1QIC1</accession>
<organism evidence="1 2">
    <name type="scientific">Peribacillus frigoritolerans</name>
    <dbReference type="NCBI Taxonomy" id="450367"/>
    <lineage>
        <taxon>Bacteria</taxon>
        <taxon>Bacillati</taxon>
        <taxon>Bacillota</taxon>
        <taxon>Bacilli</taxon>
        <taxon>Bacillales</taxon>
        <taxon>Bacillaceae</taxon>
        <taxon>Peribacillus</taxon>
    </lineage>
</organism>
<dbReference type="EMBL" id="JAUCFI010000001">
    <property type="protein sequence ID" value="MDM5281918.1"/>
    <property type="molecule type" value="Genomic_DNA"/>
</dbReference>
<evidence type="ECO:0000313" key="1">
    <source>
        <dbReference type="EMBL" id="MDM5281918.1"/>
    </source>
</evidence>
<dbReference type="Proteomes" id="UP001238973">
    <property type="component" value="Unassembled WGS sequence"/>
</dbReference>
<gene>
    <name evidence="1" type="ORF">QUF85_00800</name>
</gene>
<evidence type="ECO:0000313" key="2">
    <source>
        <dbReference type="Proteomes" id="UP001238973"/>
    </source>
</evidence>
<proteinExistence type="predicted"/>
<comment type="caution">
    <text evidence="1">The sequence shown here is derived from an EMBL/GenBank/DDBJ whole genome shotgun (WGS) entry which is preliminary data.</text>
</comment>
<sequence length="121" mass="14476">MEMVEDYNKEHGTNSVWNYAHINLYGKHGDLLIDLKDEIDNKDLKNLLIFYDNLNMLENTRKDYYALKSEDTQSFKTKQKYFYIEYSNKLNILLEGYEENKNGLKDSLEKIKDISSFKDKK</sequence>